<feature type="compositionally biased region" description="Acidic residues" evidence="1">
    <location>
        <begin position="322"/>
        <end position="336"/>
    </location>
</feature>
<protein>
    <recommendedName>
        <fullName evidence="4">Aprataxin and PNK-like factor PBZ domain-containing protein</fullName>
    </recommendedName>
</protein>
<gene>
    <name evidence="2" type="ORF">M408DRAFT_326456</name>
</gene>
<accession>A0A0C3B7B5</accession>
<name>A0A0C3B7B5_SERVB</name>
<evidence type="ECO:0008006" key="4">
    <source>
        <dbReference type="Google" id="ProtNLM"/>
    </source>
</evidence>
<dbReference type="EMBL" id="KN824279">
    <property type="protein sequence ID" value="KIM32710.1"/>
    <property type="molecule type" value="Genomic_DNA"/>
</dbReference>
<keyword evidence="3" id="KW-1185">Reference proteome</keyword>
<feature type="compositionally biased region" description="Basic and acidic residues" evidence="1">
    <location>
        <begin position="309"/>
        <end position="319"/>
    </location>
</feature>
<evidence type="ECO:0000313" key="2">
    <source>
        <dbReference type="EMBL" id="KIM32710.1"/>
    </source>
</evidence>
<reference evidence="3" key="2">
    <citation type="submission" date="2015-01" db="EMBL/GenBank/DDBJ databases">
        <title>Evolutionary Origins and Diversification of the Mycorrhizal Mutualists.</title>
        <authorList>
            <consortium name="DOE Joint Genome Institute"/>
            <consortium name="Mycorrhizal Genomics Consortium"/>
            <person name="Kohler A."/>
            <person name="Kuo A."/>
            <person name="Nagy L.G."/>
            <person name="Floudas D."/>
            <person name="Copeland A."/>
            <person name="Barry K.W."/>
            <person name="Cichocki N."/>
            <person name="Veneault-Fourrey C."/>
            <person name="LaButti K."/>
            <person name="Lindquist E.A."/>
            <person name="Lipzen A."/>
            <person name="Lundell T."/>
            <person name="Morin E."/>
            <person name="Murat C."/>
            <person name="Riley R."/>
            <person name="Ohm R."/>
            <person name="Sun H."/>
            <person name="Tunlid A."/>
            <person name="Henrissat B."/>
            <person name="Grigoriev I.V."/>
            <person name="Hibbett D.S."/>
            <person name="Martin F."/>
        </authorList>
    </citation>
    <scope>NUCLEOTIDE SEQUENCE [LARGE SCALE GENOMIC DNA]</scope>
    <source>
        <strain evidence="3">MAFF 305830</strain>
    </source>
</reference>
<reference evidence="2 3" key="1">
    <citation type="submission" date="2014-04" db="EMBL/GenBank/DDBJ databases">
        <authorList>
            <consortium name="DOE Joint Genome Institute"/>
            <person name="Kuo A."/>
            <person name="Zuccaro A."/>
            <person name="Kohler A."/>
            <person name="Nagy L.G."/>
            <person name="Floudas D."/>
            <person name="Copeland A."/>
            <person name="Barry K.W."/>
            <person name="Cichocki N."/>
            <person name="Veneault-Fourrey C."/>
            <person name="LaButti K."/>
            <person name="Lindquist E.A."/>
            <person name="Lipzen A."/>
            <person name="Lundell T."/>
            <person name="Morin E."/>
            <person name="Murat C."/>
            <person name="Sun H."/>
            <person name="Tunlid A."/>
            <person name="Henrissat B."/>
            <person name="Grigoriev I.V."/>
            <person name="Hibbett D.S."/>
            <person name="Martin F."/>
            <person name="Nordberg H.P."/>
            <person name="Cantor M.N."/>
            <person name="Hua S.X."/>
        </authorList>
    </citation>
    <scope>NUCLEOTIDE SEQUENCE [LARGE SCALE GENOMIC DNA]</scope>
    <source>
        <strain evidence="2 3">MAFF 305830</strain>
    </source>
</reference>
<evidence type="ECO:0000256" key="1">
    <source>
        <dbReference type="SAM" id="MobiDB-lite"/>
    </source>
</evidence>
<proteinExistence type="predicted"/>
<evidence type="ECO:0000313" key="3">
    <source>
        <dbReference type="Proteomes" id="UP000054097"/>
    </source>
</evidence>
<dbReference type="AlphaFoldDB" id="A0A0C3B7B5"/>
<sequence length="415" mass="48371">MPPFSVVKLGQGQEFVKYMEKYYSMRFKDGYILRSNLTVVESRRFRSAAYLFCQYQIIWQKFQYFHRDPKNQGCTQEESDAQDARTTEACLAFVSSLSTQQICWLQEFCEFLLHDIDYTMDLKHNYNAFSLPALFASNHHGHDFSFDAWRHHLLSVPFVASFRNWANVMLAPDTAPTRLERDSLWLTDSLSRLLNERISTSEAKVKAGFRILDSKGILVKACQKCGIEPHGSMELYNKTDIEGVESLWDIENLPGHLGQNPIEFDRIVSRVHGSDSQSFDSSDDEDSERNKNFSVIREILAHAEAQARARLENNERQGDGLELSDDEEADESEAENETPKVYRWNLDDPLCEVCFTEEFRNVYYAWWLDERQTDRVKAHPFLEQCWWGYECRTQRRESHATKLDHCCPKTKGVIS</sequence>
<dbReference type="Proteomes" id="UP000054097">
    <property type="component" value="Unassembled WGS sequence"/>
</dbReference>
<dbReference type="OrthoDB" id="2745518at2759"/>
<organism evidence="2 3">
    <name type="scientific">Serendipita vermifera MAFF 305830</name>
    <dbReference type="NCBI Taxonomy" id="933852"/>
    <lineage>
        <taxon>Eukaryota</taxon>
        <taxon>Fungi</taxon>
        <taxon>Dikarya</taxon>
        <taxon>Basidiomycota</taxon>
        <taxon>Agaricomycotina</taxon>
        <taxon>Agaricomycetes</taxon>
        <taxon>Sebacinales</taxon>
        <taxon>Serendipitaceae</taxon>
        <taxon>Serendipita</taxon>
    </lineage>
</organism>
<dbReference type="HOGENOM" id="CLU_662515_0_0_1"/>
<feature type="region of interest" description="Disordered" evidence="1">
    <location>
        <begin position="309"/>
        <end position="338"/>
    </location>
</feature>